<keyword evidence="1" id="KW-0630">Potassium</keyword>
<keyword evidence="4" id="KW-1185">Reference proteome</keyword>
<comment type="cofactor">
    <cofactor evidence="1">
        <name>K(+)</name>
        <dbReference type="ChEBI" id="CHEBI:29103"/>
    </cofactor>
    <text evidence="1">Binds 1 potassium ion per subunit.</text>
</comment>
<feature type="binding site" evidence="1">
    <location>
        <position position="58"/>
    </location>
    <ligand>
        <name>K(+)</name>
        <dbReference type="ChEBI" id="CHEBI:29103"/>
    </ligand>
</feature>
<keyword evidence="1" id="KW-0520">NAD</keyword>
<keyword evidence="1" id="KW-0521">NADP</keyword>
<dbReference type="PROSITE" id="PS51385">
    <property type="entry name" value="YJEF_N"/>
    <property type="match status" value="1"/>
</dbReference>
<sequence length="216" mass="22464">MAKTVTAAEMKERERAANEAGLLYIQMMENAGRAAYAELKRRVPALRRLLIVAGKGNNGGDGFVMARVAAKEGVQVRVLLAEGEPKTADAKTNLARLAETAAEVVRDTEQAAFGADAVVDALYGTGFHGELRPGGAAACALMGRERERGAFVLALDLPSGVSADSGEVAEGAVQADATVTFDCTKPLHFAKASKPFCGALVCADIGIGKALGERET</sequence>
<dbReference type="SUPFAM" id="SSF64153">
    <property type="entry name" value="YjeF N-terminal domain-like"/>
    <property type="match status" value="1"/>
</dbReference>
<comment type="similarity">
    <text evidence="1">Belongs to the NnrE/AIBP family.</text>
</comment>
<name>A0ABR7GLV5_9FIRM</name>
<organism evidence="3 4">
    <name type="scientific">Agathobaculum hominis</name>
    <dbReference type="NCBI Taxonomy" id="2763014"/>
    <lineage>
        <taxon>Bacteria</taxon>
        <taxon>Bacillati</taxon>
        <taxon>Bacillota</taxon>
        <taxon>Clostridia</taxon>
        <taxon>Eubacteriales</taxon>
        <taxon>Butyricicoccaceae</taxon>
        <taxon>Agathobaculum</taxon>
    </lineage>
</organism>
<evidence type="ECO:0000313" key="4">
    <source>
        <dbReference type="Proteomes" id="UP000641741"/>
    </source>
</evidence>
<dbReference type="EMBL" id="JACOPK010000003">
    <property type="protein sequence ID" value="MBC5695289.1"/>
    <property type="molecule type" value="Genomic_DNA"/>
</dbReference>
<comment type="caution">
    <text evidence="3">The sequence shown here is derived from an EMBL/GenBank/DDBJ whole genome shotgun (WGS) entry which is preliminary data.</text>
</comment>
<gene>
    <name evidence="1" type="primary">nnrE</name>
    <name evidence="3" type="ORF">H8S02_04925</name>
</gene>
<comment type="function">
    <text evidence="1">Catalyzes the epimerization of the S- and R-forms of NAD(P)HX, a damaged form of NAD(P)H that is a result of enzymatic or heat-dependent hydration. This is a prerequisite for the S-specific NAD(P)H-hydrate dehydratase to allow the repair of both epimers of NAD(P)HX.</text>
</comment>
<dbReference type="InterPro" id="IPR004443">
    <property type="entry name" value="YjeF_N_dom"/>
</dbReference>
<comment type="catalytic activity">
    <reaction evidence="1">
        <text>(6R)-NADHX = (6S)-NADHX</text>
        <dbReference type="Rhea" id="RHEA:32215"/>
        <dbReference type="ChEBI" id="CHEBI:64074"/>
        <dbReference type="ChEBI" id="CHEBI:64075"/>
        <dbReference type="EC" id="5.1.99.6"/>
    </reaction>
</comment>
<dbReference type="NCBIfam" id="TIGR00197">
    <property type="entry name" value="yjeF_nterm"/>
    <property type="match status" value="1"/>
</dbReference>
<comment type="catalytic activity">
    <reaction evidence="1">
        <text>(6R)-NADPHX = (6S)-NADPHX</text>
        <dbReference type="Rhea" id="RHEA:32227"/>
        <dbReference type="ChEBI" id="CHEBI:64076"/>
        <dbReference type="ChEBI" id="CHEBI:64077"/>
        <dbReference type="EC" id="5.1.99.6"/>
    </reaction>
</comment>
<proteinExistence type="inferred from homology"/>
<evidence type="ECO:0000256" key="1">
    <source>
        <dbReference type="HAMAP-Rule" id="MF_01966"/>
    </source>
</evidence>
<keyword evidence="1" id="KW-0479">Metal-binding</keyword>
<dbReference type="Pfam" id="PF03853">
    <property type="entry name" value="YjeF_N"/>
    <property type="match status" value="1"/>
</dbReference>
<feature type="binding site" evidence="1">
    <location>
        <begin position="124"/>
        <end position="130"/>
    </location>
    <ligand>
        <name>(6S)-NADPHX</name>
        <dbReference type="ChEBI" id="CHEBI:64076"/>
    </ligand>
</feature>
<evidence type="ECO:0000313" key="3">
    <source>
        <dbReference type="EMBL" id="MBC5695289.1"/>
    </source>
</evidence>
<feature type="domain" description="YjeF N-terminal" evidence="2">
    <location>
        <begin position="10"/>
        <end position="213"/>
    </location>
</feature>
<reference evidence="3 4" key="1">
    <citation type="submission" date="2020-08" db="EMBL/GenBank/DDBJ databases">
        <title>Genome public.</title>
        <authorList>
            <person name="Liu C."/>
            <person name="Sun Q."/>
        </authorList>
    </citation>
    <scope>NUCLEOTIDE SEQUENCE [LARGE SCALE GENOMIC DNA]</scope>
    <source>
        <strain evidence="3 4">M2</strain>
    </source>
</reference>
<dbReference type="GO" id="GO:0052856">
    <property type="term" value="F:NAD(P)HX epimerase activity"/>
    <property type="evidence" value="ECO:0007669"/>
    <property type="project" value="UniProtKB-EC"/>
</dbReference>
<feature type="binding site" evidence="1">
    <location>
        <begin position="57"/>
        <end position="61"/>
    </location>
    <ligand>
        <name>(6S)-NADPHX</name>
        <dbReference type="ChEBI" id="CHEBI:64076"/>
    </ligand>
</feature>
<accession>A0ABR7GLV5</accession>
<keyword evidence="1" id="KW-0547">Nucleotide-binding</keyword>
<keyword evidence="1 3" id="KW-0413">Isomerase</keyword>
<feature type="binding site" evidence="1">
    <location>
        <position position="156"/>
    </location>
    <ligand>
        <name>(6S)-NADPHX</name>
        <dbReference type="ChEBI" id="CHEBI:64076"/>
    </ligand>
</feature>
<dbReference type="InterPro" id="IPR036652">
    <property type="entry name" value="YjeF_N_dom_sf"/>
</dbReference>
<protein>
    <recommendedName>
        <fullName evidence="1">NAD(P)H-hydrate epimerase</fullName>
        <ecNumber evidence="1">5.1.99.6</ecNumber>
    </recommendedName>
    <alternativeName>
        <fullName evidence="1">NAD(P)HX epimerase</fullName>
    </alternativeName>
</protein>
<comment type="caution">
    <text evidence="1">Lacks conserved residue(s) required for the propagation of feature annotation.</text>
</comment>
<feature type="binding site" evidence="1">
    <location>
        <position position="159"/>
    </location>
    <ligand>
        <name>K(+)</name>
        <dbReference type="ChEBI" id="CHEBI:29103"/>
    </ligand>
</feature>
<dbReference type="HAMAP" id="MF_01966">
    <property type="entry name" value="NADHX_epimerase"/>
    <property type="match status" value="1"/>
</dbReference>
<dbReference type="Gene3D" id="3.40.50.10260">
    <property type="entry name" value="YjeF N-terminal domain"/>
    <property type="match status" value="1"/>
</dbReference>
<dbReference type="RefSeq" id="WP_186969567.1">
    <property type="nucleotide sequence ID" value="NZ_JACOPK010000003.1"/>
</dbReference>
<feature type="binding site" evidence="1">
    <location>
        <position position="120"/>
    </location>
    <ligand>
        <name>K(+)</name>
        <dbReference type="ChEBI" id="CHEBI:29103"/>
    </ligand>
</feature>
<dbReference type="EC" id="5.1.99.6" evidence="1"/>
<dbReference type="Proteomes" id="UP000641741">
    <property type="component" value="Unassembled WGS sequence"/>
</dbReference>
<evidence type="ECO:0000259" key="2">
    <source>
        <dbReference type="PROSITE" id="PS51385"/>
    </source>
</evidence>